<gene>
    <name evidence="2" type="ORF">N7539_008091</name>
</gene>
<dbReference type="SUPFAM" id="SSF81383">
    <property type="entry name" value="F-box domain"/>
    <property type="match status" value="1"/>
</dbReference>
<evidence type="ECO:0000313" key="3">
    <source>
        <dbReference type="Proteomes" id="UP001148312"/>
    </source>
</evidence>
<dbReference type="PROSITE" id="PS50181">
    <property type="entry name" value="FBOX"/>
    <property type="match status" value="1"/>
</dbReference>
<reference evidence="2" key="1">
    <citation type="submission" date="2022-12" db="EMBL/GenBank/DDBJ databases">
        <authorList>
            <person name="Petersen C."/>
        </authorList>
    </citation>
    <scope>NUCLEOTIDE SEQUENCE</scope>
    <source>
        <strain evidence="2">IBT 30728</strain>
    </source>
</reference>
<protein>
    <recommendedName>
        <fullName evidence="1">F-box domain-containing protein</fullName>
    </recommendedName>
</protein>
<reference evidence="2" key="2">
    <citation type="journal article" date="2023" name="IMA Fungus">
        <title>Comparative genomic study of the Penicillium genus elucidates a diverse pangenome and 15 lateral gene transfer events.</title>
        <authorList>
            <person name="Petersen C."/>
            <person name="Sorensen T."/>
            <person name="Nielsen M.R."/>
            <person name="Sondergaard T.E."/>
            <person name="Sorensen J.L."/>
            <person name="Fitzpatrick D.A."/>
            <person name="Frisvad J.C."/>
            <person name="Nielsen K.L."/>
        </authorList>
    </citation>
    <scope>NUCLEOTIDE SEQUENCE</scope>
    <source>
        <strain evidence="2">IBT 30728</strain>
    </source>
</reference>
<dbReference type="AlphaFoldDB" id="A0A9W9WT65"/>
<name>A0A9W9WT65_9EURO</name>
<proteinExistence type="predicted"/>
<organism evidence="2 3">
    <name type="scientific">Penicillium diatomitis</name>
    <dbReference type="NCBI Taxonomy" id="2819901"/>
    <lineage>
        <taxon>Eukaryota</taxon>
        <taxon>Fungi</taxon>
        <taxon>Dikarya</taxon>
        <taxon>Ascomycota</taxon>
        <taxon>Pezizomycotina</taxon>
        <taxon>Eurotiomycetes</taxon>
        <taxon>Eurotiomycetidae</taxon>
        <taxon>Eurotiales</taxon>
        <taxon>Aspergillaceae</taxon>
        <taxon>Penicillium</taxon>
    </lineage>
</organism>
<evidence type="ECO:0000259" key="1">
    <source>
        <dbReference type="PROSITE" id="PS50181"/>
    </source>
</evidence>
<dbReference type="Pfam" id="PF12937">
    <property type="entry name" value="F-box-like"/>
    <property type="match status" value="1"/>
</dbReference>
<keyword evidence="3" id="KW-1185">Reference proteome</keyword>
<dbReference type="InterPro" id="IPR001810">
    <property type="entry name" value="F-box_dom"/>
</dbReference>
<dbReference type="Proteomes" id="UP001148312">
    <property type="component" value="Unassembled WGS sequence"/>
</dbReference>
<dbReference type="EMBL" id="JAPWDQ010000012">
    <property type="protein sequence ID" value="KAJ5475025.1"/>
    <property type="molecule type" value="Genomic_DNA"/>
</dbReference>
<dbReference type="InterPro" id="IPR036047">
    <property type="entry name" value="F-box-like_dom_sf"/>
</dbReference>
<accession>A0A9W9WT65</accession>
<dbReference type="GeneID" id="81627941"/>
<comment type="caution">
    <text evidence="2">The sequence shown here is derived from an EMBL/GenBank/DDBJ whole genome shotgun (WGS) entry which is preliminary data.</text>
</comment>
<evidence type="ECO:0000313" key="2">
    <source>
        <dbReference type="EMBL" id="KAJ5475025.1"/>
    </source>
</evidence>
<sequence>MTIFTLPPELLARIISEVTMNSTTDLVALAQTCRIFHQLFMDQGFDLLMEILKRPRLGQYVQEIQQLGQPGIEVLQMSVSDQRRLGPEEMSLLSCAVQRAGFTGREARDITGLLLHRSKDIDDTELFQVQDPE</sequence>
<feature type="domain" description="F-box" evidence="1">
    <location>
        <begin position="1"/>
        <end position="52"/>
    </location>
</feature>
<dbReference type="RefSeq" id="XP_056786783.1">
    <property type="nucleotide sequence ID" value="XM_056937691.1"/>
</dbReference>